<dbReference type="GO" id="GO:0016020">
    <property type="term" value="C:membrane"/>
    <property type="evidence" value="ECO:0007669"/>
    <property type="project" value="InterPro"/>
</dbReference>
<gene>
    <name evidence="9" type="ORF">Xsto_01690</name>
</gene>
<reference evidence="9 10" key="1">
    <citation type="journal article" date="2017" name="Nat. Microbiol.">
        <title>Natural product diversity associated with the nematode symbionts Photorhabdus and Xenorhabdus.</title>
        <authorList>
            <person name="Tobias N.J."/>
            <person name="Wolff H."/>
            <person name="Djahanschiri B."/>
            <person name="Grundmann F."/>
            <person name="Kronenwerth M."/>
            <person name="Shi Y.M."/>
            <person name="Simonyi S."/>
            <person name="Grun P."/>
            <person name="Shapiro-Ilan D."/>
            <person name="Pidot S.J."/>
            <person name="Stinear T.P."/>
            <person name="Ebersberger I."/>
            <person name="Bode H.B."/>
        </authorList>
    </citation>
    <scope>NUCLEOTIDE SEQUENCE [LARGE SCALE GENOMIC DNA]</scope>
    <source>
        <strain evidence="9 10">DSM 17904</strain>
    </source>
</reference>
<dbReference type="PROSITE" id="PS51096">
    <property type="entry name" value="PTS_EIIA_TYPE_4"/>
    <property type="match status" value="1"/>
</dbReference>
<evidence type="ECO:0000256" key="5">
    <source>
        <dbReference type="ARBA" id="ARBA00022679"/>
    </source>
</evidence>
<dbReference type="PANTHER" id="PTHR33799:SF1">
    <property type="entry name" value="PTS SYSTEM MANNOSE-SPECIFIC EIIAB COMPONENT-RELATED"/>
    <property type="match status" value="1"/>
</dbReference>
<proteinExistence type="predicted"/>
<dbReference type="RefSeq" id="WP_099110839.1">
    <property type="nucleotide sequence ID" value="NZ_CAWNRH010000035.1"/>
</dbReference>
<accession>A0A2D0KR10</accession>
<dbReference type="InterPro" id="IPR033887">
    <property type="entry name" value="PTS_IIA_man"/>
</dbReference>
<evidence type="ECO:0000259" key="8">
    <source>
        <dbReference type="PROSITE" id="PS51096"/>
    </source>
</evidence>
<evidence type="ECO:0000256" key="4">
    <source>
        <dbReference type="ARBA" id="ARBA00022597"/>
    </source>
</evidence>
<dbReference type="InterPro" id="IPR004701">
    <property type="entry name" value="PTS_EIIA_man-typ"/>
</dbReference>
<keyword evidence="2" id="KW-0813">Transport</keyword>
<dbReference type="InterPro" id="IPR051471">
    <property type="entry name" value="Bacterial_PTS_sugar_comp"/>
</dbReference>
<evidence type="ECO:0000256" key="6">
    <source>
        <dbReference type="ARBA" id="ARBA00022683"/>
    </source>
</evidence>
<dbReference type="AlphaFoldDB" id="A0A2D0KR10"/>
<dbReference type="Pfam" id="PF03610">
    <property type="entry name" value="EIIA-man"/>
    <property type="match status" value="1"/>
</dbReference>
<dbReference type="GO" id="GO:0016301">
    <property type="term" value="F:kinase activity"/>
    <property type="evidence" value="ECO:0007669"/>
    <property type="project" value="UniProtKB-KW"/>
</dbReference>
<evidence type="ECO:0000313" key="10">
    <source>
        <dbReference type="Proteomes" id="UP000222366"/>
    </source>
</evidence>
<dbReference type="GO" id="GO:0009401">
    <property type="term" value="P:phosphoenolpyruvate-dependent sugar phosphotransferase system"/>
    <property type="evidence" value="ECO:0007669"/>
    <property type="project" value="UniProtKB-KW"/>
</dbReference>
<organism evidence="9 10">
    <name type="scientific">Xenorhabdus stockiae</name>
    <dbReference type="NCBI Taxonomy" id="351614"/>
    <lineage>
        <taxon>Bacteria</taxon>
        <taxon>Pseudomonadati</taxon>
        <taxon>Pseudomonadota</taxon>
        <taxon>Gammaproteobacteria</taxon>
        <taxon>Enterobacterales</taxon>
        <taxon>Morganellaceae</taxon>
        <taxon>Xenorhabdus</taxon>
    </lineage>
</organism>
<keyword evidence="3" id="KW-0963">Cytoplasm</keyword>
<sequence>MLGIVITGHGLFASGLLQAVVQIIGKQSSCIAIDFPDGMTTEQLSQELYTAREACDSGKGGIFLTDLLGGSPFRQAAQLALIHPQWQVITGTNMQLAVEMMMVRDEMNAVEFRDMALECGHRGLTSLWHQQQQQQQVKQQVLSDDTDGI</sequence>
<feature type="domain" description="PTS EIIA type-4" evidence="8">
    <location>
        <begin position="1"/>
        <end position="124"/>
    </location>
</feature>
<protein>
    <submittedName>
        <fullName evidence="9">PTS system transporter subunit IIA</fullName>
    </submittedName>
</protein>
<dbReference type="SUPFAM" id="SSF53062">
    <property type="entry name" value="PTS system fructose IIA component-like"/>
    <property type="match status" value="1"/>
</dbReference>
<dbReference type="NCBIfam" id="NF040761">
    <property type="entry name" value="AgaF"/>
    <property type="match status" value="1"/>
</dbReference>
<evidence type="ECO:0000313" key="9">
    <source>
        <dbReference type="EMBL" id="PHM65745.1"/>
    </source>
</evidence>
<keyword evidence="10" id="KW-1185">Reference proteome</keyword>
<comment type="subcellular location">
    <subcellularLocation>
        <location evidence="1">Cytoplasm</location>
    </subcellularLocation>
</comment>
<dbReference type="Proteomes" id="UP000222366">
    <property type="component" value="Unassembled WGS sequence"/>
</dbReference>
<dbReference type="GO" id="GO:0005737">
    <property type="term" value="C:cytoplasm"/>
    <property type="evidence" value="ECO:0007669"/>
    <property type="project" value="UniProtKB-SubCell"/>
</dbReference>
<keyword evidence="5" id="KW-0808">Transferase</keyword>
<dbReference type="CDD" id="cd00006">
    <property type="entry name" value="PTS_IIA_man"/>
    <property type="match status" value="1"/>
</dbReference>
<evidence type="ECO:0000256" key="3">
    <source>
        <dbReference type="ARBA" id="ARBA00022490"/>
    </source>
</evidence>
<dbReference type="Gene3D" id="3.40.50.510">
    <property type="entry name" value="Phosphotransferase system, mannose-type IIA component"/>
    <property type="match status" value="1"/>
</dbReference>
<evidence type="ECO:0000256" key="1">
    <source>
        <dbReference type="ARBA" id="ARBA00004496"/>
    </source>
</evidence>
<dbReference type="InterPro" id="IPR036662">
    <property type="entry name" value="PTS_EIIA_man-typ_sf"/>
</dbReference>
<evidence type="ECO:0000256" key="7">
    <source>
        <dbReference type="ARBA" id="ARBA00022777"/>
    </source>
</evidence>
<dbReference type="PANTHER" id="PTHR33799">
    <property type="entry name" value="PTS PERMEASE-RELATED-RELATED"/>
    <property type="match status" value="1"/>
</dbReference>
<dbReference type="EMBL" id="NJAJ01000013">
    <property type="protein sequence ID" value="PHM65745.1"/>
    <property type="molecule type" value="Genomic_DNA"/>
</dbReference>
<name>A0A2D0KR10_9GAMM</name>
<keyword evidence="4" id="KW-0762">Sugar transport</keyword>
<keyword evidence="7" id="KW-0418">Kinase</keyword>
<comment type="caution">
    <text evidence="9">The sequence shown here is derived from an EMBL/GenBank/DDBJ whole genome shotgun (WGS) entry which is preliminary data.</text>
</comment>
<evidence type="ECO:0000256" key="2">
    <source>
        <dbReference type="ARBA" id="ARBA00022448"/>
    </source>
</evidence>
<keyword evidence="6" id="KW-0598">Phosphotransferase system</keyword>